<dbReference type="InterPro" id="IPR001509">
    <property type="entry name" value="Epimerase_deHydtase"/>
</dbReference>
<keyword evidence="8" id="KW-0299">Galactose metabolism</keyword>
<gene>
    <name evidence="13" type="primary">galE</name>
    <name evidence="13" type="ORF">H8S62_03125</name>
</gene>
<comment type="pathway">
    <text evidence="3 11">Carbohydrate metabolism; galactose metabolism.</text>
</comment>
<dbReference type="GO" id="GO:0033499">
    <property type="term" value="P:galactose catabolic process via UDP-galactose, Leloir pathway"/>
    <property type="evidence" value="ECO:0007669"/>
    <property type="project" value="TreeGrafter"/>
</dbReference>
<protein>
    <recommendedName>
        <fullName evidence="6 11">UDP-glucose 4-epimerase</fullName>
        <ecNumber evidence="5 11">5.1.3.2</ecNumber>
    </recommendedName>
</protein>
<dbReference type="CDD" id="cd05247">
    <property type="entry name" value="UDP_G4E_1_SDR_e"/>
    <property type="match status" value="1"/>
</dbReference>
<dbReference type="EC" id="5.1.3.2" evidence="5 11"/>
<organism evidence="13 14">
    <name type="scientific">Lawsonibacter faecis</name>
    <dbReference type="NCBI Taxonomy" id="2763052"/>
    <lineage>
        <taxon>Bacteria</taxon>
        <taxon>Bacillati</taxon>
        <taxon>Bacillota</taxon>
        <taxon>Clostridia</taxon>
        <taxon>Eubacteriales</taxon>
        <taxon>Oscillospiraceae</taxon>
        <taxon>Lawsonibacter</taxon>
    </lineage>
</organism>
<evidence type="ECO:0000256" key="7">
    <source>
        <dbReference type="ARBA" id="ARBA00023027"/>
    </source>
</evidence>
<evidence type="ECO:0000256" key="6">
    <source>
        <dbReference type="ARBA" id="ARBA00018569"/>
    </source>
</evidence>
<name>A0A8J6M749_9FIRM</name>
<reference evidence="13" key="1">
    <citation type="submission" date="2020-08" db="EMBL/GenBank/DDBJ databases">
        <title>Genome public.</title>
        <authorList>
            <person name="Liu C."/>
            <person name="Sun Q."/>
        </authorList>
    </citation>
    <scope>NUCLEOTIDE SEQUENCE</scope>
    <source>
        <strain evidence="13">NSJ-52</strain>
    </source>
</reference>
<evidence type="ECO:0000256" key="3">
    <source>
        <dbReference type="ARBA" id="ARBA00004947"/>
    </source>
</evidence>
<dbReference type="Gene3D" id="3.90.25.10">
    <property type="entry name" value="UDP-galactose 4-epimerase, domain 1"/>
    <property type="match status" value="1"/>
</dbReference>
<accession>A0A8J6M749</accession>
<dbReference type="PANTHER" id="PTHR43725:SF53">
    <property type="entry name" value="UDP-ARABINOSE 4-EPIMERASE 1"/>
    <property type="match status" value="1"/>
</dbReference>
<dbReference type="SUPFAM" id="SSF51735">
    <property type="entry name" value="NAD(P)-binding Rossmann-fold domains"/>
    <property type="match status" value="1"/>
</dbReference>
<feature type="domain" description="NAD-dependent epimerase/dehydratase" evidence="12">
    <location>
        <begin position="3"/>
        <end position="252"/>
    </location>
</feature>
<dbReference type="NCBIfam" id="TIGR01179">
    <property type="entry name" value="galE"/>
    <property type="match status" value="1"/>
</dbReference>
<keyword evidence="10 11" id="KW-0119">Carbohydrate metabolism</keyword>
<evidence type="ECO:0000256" key="9">
    <source>
        <dbReference type="ARBA" id="ARBA00023235"/>
    </source>
</evidence>
<evidence type="ECO:0000256" key="11">
    <source>
        <dbReference type="RuleBase" id="RU366046"/>
    </source>
</evidence>
<evidence type="ECO:0000256" key="10">
    <source>
        <dbReference type="ARBA" id="ARBA00023277"/>
    </source>
</evidence>
<evidence type="ECO:0000256" key="1">
    <source>
        <dbReference type="ARBA" id="ARBA00000083"/>
    </source>
</evidence>
<evidence type="ECO:0000256" key="4">
    <source>
        <dbReference type="ARBA" id="ARBA00007637"/>
    </source>
</evidence>
<evidence type="ECO:0000313" key="13">
    <source>
        <dbReference type="EMBL" id="MBC5736007.1"/>
    </source>
</evidence>
<dbReference type="Pfam" id="PF01370">
    <property type="entry name" value="Epimerase"/>
    <property type="match status" value="1"/>
</dbReference>
<sequence length="330" mass="36110">MAILVLGGAGYIGSHTVYELIDAGRDVVVADNLQTGFRAAVHPKARFYELDIRDRPALDALFERESIEGVIHFAASSQVGESMTDPLKYYDNNLCGTMVLLQSMVAHQVGKIVFSSTAATYGERSQMPILESDRTEPTNCYGETKLSMERMMGWVSRAHGLRYVALRYFNACGAHPSGSIGEAHDPETHLVPVILQVPNGRRAAVSVFGGDYPTKDGTCVRDYIHVTDLAQAHILALDYLLRGGENNVFNLGNGVGFTVREVIECARAVTGHPIPAELSPRRAGDPAQLVASSEKAKAVLGWRPRYNDLETIVASAWNWHKNHPNGYQEG</sequence>
<keyword evidence="7 11" id="KW-0520">NAD</keyword>
<dbReference type="GO" id="GO:0003978">
    <property type="term" value="F:UDP-glucose 4-epimerase activity"/>
    <property type="evidence" value="ECO:0007669"/>
    <property type="project" value="UniProtKB-UniRule"/>
</dbReference>
<evidence type="ECO:0000256" key="8">
    <source>
        <dbReference type="ARBA" id="ARBA00023144"/>
    </source>
</evidence>
<dbReference type="Proteomes" id="UP000607645">
    <property type="component" value="Unassembled WGS sequence"/>
</dbReference>
<keyword evidence="14" id="KW-1185">Reference proteome</keyword>
<evidence type="ECO:0000313" key="14">
    <source>
        <dbReference type="Proteomes" id="UP000607645"/>
    </source>
</evidence>
<comment type="cofactor">
    <cofactor evidence="2 11">
        <name>NAD(+)</name>
        <dbReference type="ChEBI" id="CHEBI:57540"/>
    </cofactor>
</comment>
<keyword evidence="9 11" id="KW-0413">Isomerase</keyword>
<evidence type="ECO:0000256" key="2">
    <source>
        <dbReference type="ARBA" id="ARBA00001911"/>
    </source>
</evidence>
<comment type="similarity">
    <text evidence="4 11">Belongs to the NAD(P)-dependent epimerase/dehydratase family.</text>
</comment>
<dbReference type="EMBL" id="JACOPQ010000002">
    <property type="protein sequence ID" value="MBC5736007.1"/>
    <property type="molecule type" value="Genomic_DNA"/>
</dbReference>
<comment type="subunit">
    <text evidence="11">Homodimer.</text>
</comment>
<comment type="catalytic activity">
    <reaction evidence="1 11">
        <text>UDP-alpha-D-glucose = UDP-alpha-D-galactose</text>
        <dbReference type="Rhea" id="RHEA:22168"/>
        <dbReference type="ChEBI" id="CHEBI:58885"/>
        <dbReference type="ChEBI" id="CHEBI:66914"/>
        <dbReference type="EC" id="5.1.3.2"/>
    </reaction>
</comment>
<dbReference type="Gene3D" id="3.40.50.720">
    <property type="entry name" value="NAD(P)-binding Rossmann-like Domain"/>
    <property type="match status" value="1"/>
</dbReference>
<proteinExistence type="inferred from homology"/>
<evidence type="ECO:0000256" key="5">
    <source>
        <dbReference type="ARBA" id="ARBA00013189"/>
    </source>
</evidence>
<dbReference type="UniPathway" id="UPA00214"/>
<dbReference type="InterPro" id="IPR005886">
    <property type="entry name" value="UDP_G4E"/>
</dbReference>
<dbReference type="RefSeq" id="WP_155149446.1">
    <property type="nucleotide sequence ID" value="NZ_JACOPQ010000002.1"/>
</dbReference>
<dbReference type="InterPro" id="IPR036291">
    <property type="entry name" value="NAD(P)-bd_dom_sf"/>
</dbReference>
<comment type="caution">
    <text evidence="13">The sequence shown here is derived from an EMBL/GenBank/DDBJ whole genome shotgun (WGS) entry which is preliminary data.</text>
</comment>
<dbReference type="PANTHER" id="PTHR43725">
    <property type="entry name" value="UDP-GLUCOSE 4-EPIMERASE"/>
    <property type="match status" value="1"/>
</dbReference>
<evidence type="ECO:0000259" key="12">
    <source>
        <dbReference type="Pfam" id="PF01370"/>
    </source>
</evidence>
<dbReference type="AlphaFoldDB" id="A0A8J6M749"/>